<dbReference type="Proteomes" id="UP000265691">
    <property type="component" value="Unassembled WGS sequence"/>
</dbReference>
<name>A0A3A1Y2L5_9GAMM</name>
<accession>A0A3A1Y2L5</accession>
<sequence length="292" mass="32413">MFNVKRTFTLLSLGALLTSCAGVEAYKEQAKVPLTPEPEQTVEANGVVLNSQGIDFGNMYRAYVNADLDRFQPFNRWSYNVNMNFLDRYLLRPLAVFNMNYVSPDLQNALVNLSDYLDHPAMFISNVATGQFKEAGKDITRIVINGVFGLGMIDWASEMGVRSNGNNFDFALAYYNVKPGSYIMIPGYGPTVTRKLIAQTGVQNLSMSAMYGAIVDGSTWYITLPLTIYSGIVARGQLISQENMVFGAADPYAMFKSVWIQNYNFKLSQATGKPLPESSQPAVDLDLLSQFN</sequence>
<dbReference type="InterPro" id="IPR007428">
    <property type="entry name" value="MlaA"/>
</dbReference>
<organism evidence="4 5">
    <name type="scientific">Psittacicella hinzii</name>
    <dbReference type="NCBI Taxonomy" id="2028575"/>
    <lineage>
        <taxon>Bacteria</taxon>
        <taxon>Pseudomonadati</taxon>
        <taxon>Pseudomonadota</taxon>
        <taxon>Gammaproteobacteria</taxon>
        <taxon>Pasteurellales</taxon>
        <taxon>Psittacicellaceae</taxon>
        <taxon>Psittacicella</taxon>
    </lineage>
</organism>
<evidence type="ECO:0000256" key="3">
    <source>
        <dbReference type="SAM" id="SignalP"/>
    </source>
</evidence>
<dbReference type="PANTHER" id="PTHR30035">
    <property type="entry name" value="LIPOPROTEIN VACJ-RELATED"/>
    <property type="match status" value="1"/>
</dbReference>
<dbReference type="AlphaFoldDB" id="A0A3A1Y2L5"/>
<protein>
    <recommendedName>
        <fullName evidence="6">Phospholipid-binding lipoprotein MlaA</fullName>
    </recommendedName>
</protein>
<dbReference type="GO" id="GO:0120010">
    <property type="term" value="P:intermembrane phospholipid transfer"/>
    <property type="evidence" value="ECO:0007669"/>
    <property type="project" value="TreeGrafter"/>
</dbReference>
<evidence type="ECO:0000313" key="4">
    <source>
        <dbReference type="EMBL" id="RIY32473.1"/>
    </source>
</evidence>
<comment type="caution">
    <text evidence="4">The sequence shown here is derived from an EMBL/GenBank/DDBJ whole genome shotgun (WGS) entry which is preliminary data.</text>
</comment>
<dbReference type="EMBL" id="NRHC01000055">
    <property type="protein sequence ID" value="RIY32473.1"/>
    <property type="molecule type" value="Genomic_DNA"/>
</dbReference>
<dbReference type="OrthoDB" id="9785326at2"/>
<dbReference type="PRINTS" id="PR01805">
    <property type="entry name" value="VACJLIPOPROT"/>
</dbReference>
<reference evidence="4 5" key="1">
    <citation type="submission" date="2017-08" db="EMBL/GenBank/DDBJ databases">
        <title>Reclassification of Bisgaard taxon 37 and 44.</title>
        <authorList>
            <person name="Christensen H."/>
        </authorList>
    </citation>
    <scope>NUCLEOTIDE SEQUENCE [LARGE SCALE GENOMIC DNA]</scope>
    <source>
        <strain evidence="4 5">B96_3</strain>
    </source>
</reference>
<comment type="similarity">
    <text evidence="1">Belongs to the MlaA family.</text>
</comment>
<dbReference type="RefSeq" id="WP_119525211.1">
    <property type="nucleotide sequence ID" value="NZ_NRHC01000055.1"/>
</dbReference>
<evidence type="ECO:0000313" key="5">
    <source>
        <dbReference type="Proteomes" id="UP000265691"/>
    </source>
</evidence>
<gene>
    <name evidence="4" type="ORF">CKF54_04665</name>
</gene>
<proteinExistence type="inferred from homology"/>
<evidence type="ECO:0008006" key="6">
    <source>
        <dbReference type="Google" id="ProtNLM"/>
    </source>
</evidence>
<dbReference type="PANTHER" id="PTHR30035:SF3">
    <property type="entry name" value="INTERMEMBRANE PHOSPHOLIPID TRANSPORT SYSTEM LIPOPROTEIN MLAA"/>
    <property type="match status" value="1"/>
</dbReference>
<feature type="chain" id="PRO_5017424080" description="Phospholipid-binding lipoprotein MlaA" evidence="3">
    <location>
        <begin position="22"/>
        <end position="292"/>
    </location>
</feature>
<dbReference type="PROSITE" id="PS51257">
    <property type="entry name" value="PROKAR_LIPOPROTEIN"/>
    <property type="match status" value="1"/>
</dbReference>
<keyword evidence="2 3" id="KW-0732">Signal</keyword>
<evidence type="ECO:0000256" key="1">
    <source>
        <dbReference type="ARBA" id="ARBA00010634"/>
    </source>
</evidence>
<evidence type="ECO:0000256" key="2">
    <source>
        <dbReference type="ARBA" id="ARBA00022729"/>
    </source>
</evidence>
<keyword evidence="5" id="KW-1185">Reference proteome</keyword>
<dbReference type="Pfam" id="PF04333">
    <property type="entry name" value="MlaA"/>
    <property type="match status" value="1"/>
</dbReference>
<feature type="signal peptide" evidence="3">
    <location>
        <begin position="1"/>
        <end position="21"/>
    </location>
</feature>
<dbReference type="GO" id="GO:0016020">
    <property type="term" value="C:membrane"/>
    <property type="evidence" value="ECO:0007669"/>
    <property type="project" value="InterPro"/>
</dbReference>